<name>A0ABX9AJ73_9ENTR</name>
<evidence type="ECO:0000313" key="2">
    <source>
        <dbReference type="Proteomes" id="UP000825886"/>
    </source>
</evidence>
<reference evidence="1 2" key="1">
    <citation type="submission" date="2021-08" db="EMBL/GenBank/DDBJ databases">
        <title>Culture and genomic analysis of Symbiopectobacterium purcellii sp. nov. gen. nov., isolated from the leafhopper Empoasca decipiens.</title>
        <authorList>
            <person name="Nadal-Jimenez P."/>
            <person name="Siozios S."/>
            <person name="Halliday N."/>
            <person name="Camara M."/>
            <person name="Hurst G.D.D."/>
        </authorList>
    </citation>
    <scope>NUCLEOTIDE SEQUENCE [LARGE SCALE GENOMIC DNA]</scope>
    <source>
        <strain evidence="1 2">SyEd1</strain>
    </source>
</reference>
<keyword evidence="1" id="KW-0418">Kinase</keyword>
<dbReference type="NCBIfam" id="NF038262">
    <property type="entry name" value="SiaB_fam_kinase"/>
    <property type="match status" value="1"/>
</dbReference>
<dbReference type="Pfam" id="PF19788">
    <property type="entry name" value="DUF6272"/>
    <property type="match status" value="1"/>
</dbReference>
<dbReference type="GO" id="GO:0016301">
    <property type="term" value="F:kinase activity"/>
    <property type="evidence" value="ECO:0007669"/>
    <property type="project" value="UniProtKB-KW"/>
</dbReference>
<dbReference type="EMBL" id="CP081864">
    <property type="protein sequence ID" value="QZN95218.1"/>
    <property type="molecule type" value="Genomic_DNA"/>
</dbReference>
<organism evidence="1 2">
    <name type="scientific">Symbiopectobacterium purcellii</name>
    <dbReference type="NCBI Taxonomy" id="2871826"/>
    <lineage>
        <taxon>Bacteria</taxon>
        <taxon>Pseudomonadati</taxon>
        <taxon>Pseudomonadota</taxon>
        <taxon>Gammaproteobacteria</taxon>
        <taxon>Enterobacterales</taxon>
        <taxon>Enterobacteriaceae</taxon>
    </lineage>
</organism>
<evidence type="ECO:0000313" key="1">
    <source>
        <dbReference type="EMBL" id="QZN95218.1"/>
    </source>
</evidence>
<accession>A0ABX9AJ73</accession>
<sequence>MAIQHHGTSPSAFPGNAPGEYASPQGALFHTGVTRDISLYYIGYFSQSIISSLAETLRLQLEKTEVPTPVRRKLFSSFIEMGQNITRYSALPLTTPNQQQEARQGSVCLGWEDGKYFLWSTNPVHPEDMEKLRVRLEPLRAMTADEIKVAYKASLRQEAPAWSKGADIGLLTVARDASEPLQFTFQSDESTGLSTFYLKAII</sequence>
<dbReference type="RefSeq" id="WP_222158324.1">
    <property type="nucleotide sequence ID" value="NZ_CP081864.1"/>
</dbReference>
<dbReference type="Proteomes" id="UP000825886">
    <property type="component" value="Chromosome"/>
</dbReference>
<dbReference type="InterPro" id="IPR046239">
    <property type="entry name" value="DUF6272"/>
</dbReference>
<protein>
    <submittedName>
        <fullName evidence="1">SiaB family protein kinase</fullName>
    </submittedName>
</protein>
<proteinExistence type="predicted"/>
<gene>
    <name evidence="1" type="ORF">K6K13_18680</name>
</gene>
<keyword evidence="1" id="KW-0808">Transferase</keyword>
<keyword evidence="2" id="KW-1185">Reference proteome</keyword>